<evidence type="ECO:0000313" key="4">
    <source>
        <dbReference type="Proteomes" id="UP000015101"/>
    </source>
</evidence>
<dbReference type="KEGG" id="hro:HELRODRAFT_169069"/>
<reference evidence="3" key="3">
    <citation type="submission" date="2015-06" db="UniProtKB">
        <authorList>
            <consortium name="EnsemblMetazoa"/>
        </authorList>
    </citation>
    <scope>IDENTIFICATION</scope>
</reference>
<gene>
    <name evidence="3" type="primary">20202630</name>
    <name evidence="2" type="ORF">HELRODRAFT_169069</name>
</gene>
<keyword evidence="4" id="KW-1185">Reference proteome</keyword>
<dbReference type="CTD" id="20202630"/>
<dbReference type="EMBL" id="AMQM01003171">
    <property type="status" value="NOT_ANNOTATED_CDS"/>
    <property type="molecule type" value="Genomic_DNA"/>
</dbReference>
<proteinExistence type="predicted"/>
<feature type="region of interest" description="Disordered" evidence="1">
    <location>
        <begin position="12"/>
        <end position="66"/>
    </location>
</feature>
<reference evidence="2 4" key="2">
    <citation type="journal article" date="2013" name="Nature">
        <title>Insights into bilaterian evolution from three spiralian genomes.</title>
        <authorList>
            <person name="Simakov O."/>
            <person name="Marletaz F."/>
            <person name="Cho S.J."/>
            <person name="Edsinger-Gonzales E."/>
            <person name="Havlak P."/>
            <person name="Hellsten U."/>
            <person name="Kuo D.H."/>
            <person name="Larsson T."/>
            <person name="Lv J."/>
            <person name="Arendt D."/>
            <person name="Savage R."/>
            <person name="Osoegawa K."/>
            <person name="de Jong P."/>
            <person name="Grimwood J."/>
            <person name="Chapman J.A."/>
            <person name="Shapiro H."/>
            <person name="Aerts A."/>
            <person name="Otillar R.P."/>
            <person name="Terry A.Y."/>
            <person name="Boore J.L."/>
            <person name="Grigoriev I.V."/>
            <person name="Lindberg D.R."/>
            <person name="Seaver E.C."/>
            <person name="Weisblat D.A."/>
            <person name="Putnam N.H."/>
            <person name="Rokhsar D.S."/>
        </authorList>
    </citation>
    <scope>NUCLEOTIDE SEQUENCE</scope>
</reference>
<sequence length="143" mass="15822">MEISKIIEAIRNTRNGDAHQASPTDGTVAKESSVDLPHEDSLNTLIKKPATNTLEEPVSSSARLTALESSSQPRYASADLSFESVAPKTSCGFFSYFKKILTNKHRRKKQKSESAYRTLISVFVANFFTKSSQKVLLDPIVKL</sequence>
<dbReference type="GeneID" id="20202630"/>
<reference evidence="4" key="1">
    <citation type="submission" date="2012-12" db="EMBL/GenBank/DDBJ databases">
        <authorList>
            <person name="Hellsten U."/>
            <person name="Grimwood J."/>
            <person name="Chapman J.A."/>
            <person name="Shapiro H."/>
            <person name="Aerts A."/>
            <person name="Otillar R.P."/>
            <person name="Terry A.Y."/>
            <person name="Boore J.L."/>
            <person name="Simakov O."/>
            <person name="Marletaz F."/>
            <person name="Cho S.-J."/>
            <person name="Edsinger-Gonzales E."/>
            <person name="Havlak P."/>
            <person name="Kuo D.-H."/>
            <person name="Larsson T."/>
            <person name="Lv J."/>
            <person name="Arendt D."/>
            <person name="Savage R."/>
            <person name="Osoegawa K."/>
            <person name="de Jong P."/>
            <person name="Lindberg D.R."/>
            <person name="Seaver E.C."/>
            <person name="Weisblat D.A."/>
            <person name="Putnam N.H."/>
            <person name="Grigoriev I.V."/>
            <person name="Rokhsar D.S."/>
        </authorList>
    </citation>
    <scope>NUCLEOTIDE SEQUENCE</scope>
</reference>
<dbReference type="EnsemblMetazoa" id="HelroT169069">
    <property type="protein sequence ID" value="HelroP169069"/>
    <property type="gene ID" value="HelroG169069"/>
</dbReference>
<dbReference type="EMBL" id="KB096023">
    <property type="protein sequence ID" value="ESO09128.1"/>
    <property type="molecule type" value="Genomic_DNA"/>
</dbReference>
<name>T1F1D0_HELRO</name>
<protein>
    <submittedName>
        <fullName evidence="2 3">Uncharacterized protein</fullName>
    </submittedName>
</protein>
<evidence type="ECO:0000313" key="3">
    <source>
        <dbReference type="EnsemblMetazoa" id="HelroP169069"/>
    </source>
</evidence>
<dbReference type="AlphaFoldDB" id="T1F1D0"/>
<feature type="compositionally biased region" description="Basic and acidic residues" evidence="1">
    <location>
        <begin position="32"/>
        <end position="41"/>
    </location>
</feature>
<evidence type="ECO:0000313" key="2">
    <source>
        <dbReference type="EMBL" id="ESO09128.1"/>
    </source>
</evidence>
<dbReference type="RefSeq" id="XP_009013150.1">
    <property type="nucleotide sequence ID" value="XM_009014902.1"/>
</dbReference>
<feature type="compositionally biased region" description="Polar residues" evidence="1">
    <location>
        <begin position="50"/>
        <end position="66"/>
    </location>
</feature>
<organism evidence="3 4">
    <name type="scientific">Helobdella robusta</name>
    <name type="common">Californian leech</name>
    <dbReference type="NCBI Taxonomy" id="6412"/>
    <lineage>
        <taxon>Eukaryota</taxon>
        <taxon>Metazoa</taxon>
        <taxon>Spiralia</taxon>
        <taxon>Lophotrochozoa</taxon>
        <taxon>Annelida</taxon>
        <taxon>Clitellata</taxon>
        <taxon>Hirudinea</taxon>
        <taxon>Rhynchobdellida</taxon>
        <taxon>Glossiphoniidae</taxon>
        <taxon>Helobdella</taxon>
    </lineage>
</organism>
<accession>T1F1D0</accession>
<evidence type="ECO:0000256" key="1">
    <source>
        <dbReference type="SAM" id="MobiDB-lite"/>
    </source>
</evidence>
<dbReference type="Proteomes" id="UP000015101">
    <property type="component" value="Unassembled WGS sequence"/>
</dbReference>
<dbReference type="HOGENOM" id="CLU_1808276_0_0_1"/>
<dbReference type="InParanoid" id="T1F1D0"/>